<dbReference type="PANTHER" id="PTHR10050:SF46">
    <property type="entry name" value="PROTEIN O-MANNOSYL-TRANSFERASE 2"/>
    <property type="match status" value="1"/>
</dbReference>
<dbReference type="PANTHER" id="PTHR10050">
    <property type="entry name" value="DOLICHYL-PHOSPHATE-MANNOSE--PROTEIN MANNOSYLTRANSFERASE"/>
    <property type="match status" value="1"/>
</dbReference>
<evidence type="ECO:0000256" key="5">
    <source>
        <dbReference type="ARBA" id="ARBA00022679"/>
    </source>
</evidence>
<feature type="transmembrane region" description="Helical" evidence="9">
    <location>
        <begin position="254"/>
        <end position="272"/>
    </location>
</feature>
<feature type="transmembrane region" description="Helical" evidence="9">
    <location>
        <begin position="429"/>
        <end position="445"/>
    </location>
</feature>
<feature type="transmembrane region" description="Helical" evidence="9">
    <location>
        <begin position="33"/>
        <end position="52"/>
    </location>
</feature>
<reference evidence="12" key="1">
    <citation type="submission" date="2020-05" db="EMBL/GenBank/DDBJ databases">
        <authorList>
            <person name="Chiriac C."/>
            <person name="Salcher M."/>
            <person name="Ghai R."/>
            <person name="Kavagutti S V."/>
        </authorList>
    </citation>
    <scope>NUCLEOTIDE SEQUENCE</scope>
</reference>
<dbReference type="InterPro" id="IPR027005">
    <property type="entry name" value="PMT-like"/>
</dbReference>
<keyword evidence="8 9" id="KW-0472">Membrane</keyword>
<evidence type="ECO:0000256" key="6">
    <source>
        <dbReference type="ARBA" id="ARBA00022692"/>
    </source>
</evidence>
<evidence type="ECO:0000256" key="1">
    <source>
        <dbReference type="ARBA" id="ARBA00004127"/>
    </source>
</evidence>
<comment type="pathway">
    <text evidence="2">Protein modification; protein glycosylation.</text>
</comment>
<evidence type="ECO:0000256" key="8">
    <source>
        <dbReference type="ARBA" id="ARBA00023136"/>
    </source>
</evidence>
<gene>
    <name evidence="12" type="ORF">UFOPK3610_00604</name>
</gene>
<keyword evidence="4" id="KW-0328">Glycosyltransferase</keyword>
<protein>
    <submittedName>
        <fullName evidence="12">Unannotated protein</fullName>
    </submittedName>
</protein>
<name>A0A6J7GMN1_9ZZZZ</name>
<dbReference type="UniPathway" id="UPA00378"/>
<evidence type="ECO:0000256" key="4">
    <source>
        <dbReference type="ARBA" id="ARBA00022676"/>
    </source>
</evidence>
<dbReference type="InterPro" id="IPR003342">
    <property type="entry name" value="ArnT-like_N"/>
</dbReference>
<feature type="domain" description="ArnT-like N-terminal" evidence="10">
    <location>
        <begin position="119"/>
        <end position="277"/>
    </location>
</feature>
<keyword evidence="7 9" id="KW-1133">Transmembrane helix</keyword>
<feature type="transmembrane region" description="Helical" evidence="9">
    <location>
        <begin position="133"/>
        <end position="154"/>
    </location>
</feature>
<dbReference type="Pfam" id="PF16192">
    <property type="entry name" value="PMT_4TMC"/>
    <property type="match status" value="1"/>
</dbReference>
<dbReference type="Pfam" id="PF02366">
    <property type="entry name" value="PMT"/>
    <property type="match status" value="1"/>
</dbReference>
<dbReference type="AlphaFoldDB" id="A0A6J7GMN1"/>
<evidence type="ECO:0000256" key="3">
    <source>
        <dbReference type="ARBA" id="ARBA00007222"/>
    </source>
</evidence>
<dbReference type="GO" id="GO:0000030">
    <property type="term" value="F:mannosyltransferase activity"/>
    <property type="evidence" value="ECO:0007669"/>
    <property type="project" value="InterPro"/>
</dbReference>
<accession>A0A6J7GMN1</accession>
<evidence type="ECO:0000256" key="7">
    <source>
        <dbReference type="ARBA" id="ARBA00022989"/>
    </source>
</evidence>
<dbReference type="GO" id="GO:0006493">
    <property type="term" value="P:protein O-linked glycosylation"/>
    <property type="evidence" value="ECO:0007669"/>
    <property type="project" value="InterPro"/>
</dbReference>
<proteinExistence type="inferred from homology"/>
<dbReference type="EMBL" id="CAFBMR010000014">
    <property type="protein sequence ID" value="CAB4908286.1"/>
    <property type="molecule type" value="Genomic_DNA"/>
</dbReference>
<feature type="transmembrane region" description="Helical" evidence="9">
    <location>
        <begin position="185"/>
        <end position="203"/>
    </location>
</feature>
<evidence type="ECO:0000313" key="12">
    <source>
        <dbReference type="EMBL" id="CAB4908286.1"/>
    </source>
</evidence>
<evidence type="ECO:0000259" key="10">
    <source>
        <dbReference type="Pfam" id="PF02366"/>
    </source>
</evidence>
<feature type="transmembrane region" description="Helical" evidence="9">
    <location>
        <begin position="161"/>
        <end position="179"/>
    </location>
</feature>
<keyword evidence="5" id="KW-0808">Transferase</keyword>
<dbReference type="InterPro" id="IPR032421">
    <property type="entry name" value="PMT_4TMC"/>
</dbReference>
<feature type="transmembrane region" description="Helical" evidence="9">
    <location>
        <begin position="293"/>
        <end position="315"/>
    </location>
</feature>
<dbReference type="GO" id="GO:0012505">
    <property type="term" value="C:endomembrane system"/>
    <property type="evidence" value="ECO:0007669"/>
    <property type="project" value="UniProtKB-SubCell"/>
</dbReference>
<evidence type="ECO:0000256" key="9">
    <source>
        <dbReference type="SAM" id="Phobius"/>
    </source>
</evidence>
<evidence type="ECO:0000256" key="2">
    <source>
        <dbReference type="ARBA" id="ARBA00004922"/>
    </source>
</evidence>
<feature type="transmembrane region" description="Helical" evidence="9">
    <location>
        <begin position="486"/>
        <end position="506"/>
    </location>
</feature>
<dbReference type="GO" id="GO:0016020">
    <property type="term" value="C:membrane"/>
    <property type="evidence" value="ECO:0007669"/>
    <property type="project" value="InterPro"/>
</dbReference>
<comment type="subcellular location">
    <subcellularLocation>
        <location evidence="1">Endomembrane system</location>
        <topology evidence="1">Multi-pass membrane protein</topology>
    </subcellularLocation>
</comment>
<evidence type="ECO:0000259" key="11">
    <source>
        <dbReference type="Pfam" id="PF16192"/>
    </source>
</evidence>
<comment type="similarity">
    <text evidence="3">Belongs to the glycosyltransferase 39 family.</text>
</comment>
<feature type="transmembrane region" description="Helical" evidence="9">
    <location>
        <begin position="451"/>
        <end position="474"/>
    </location>
</feature>
<organism evidence="12">
    <name type="scientific">freshwater metagenome</name>
    <dbReference type="NCBI Taxonomy" id="449393"/>
    <lineage>
        <taxon>unclassified sequences</taxon>
        <taxon>metagenomes</taxon>
        <taxon>ecological metagenomes</taxon>
    </lineage>
</organism>
<keyword evidence="6 9" id="KW-0812">Transmembrane</keyword>
<sequence>MSTATLLAKLRPMPARDTRSLPERLYPPMPKAWIGWVSALVVAGIAGVIRFVDLWRPHAVMFDETYYAKDALSLLRYGYEQSTVKDANDIILNSNGDWRTLDIFTDQSAFVVHPPFGKWTIAVGEFLFGATPFGYRFSVALLGTFAVFILVRIVRRMTRSDLIAIFAGLFLALDGLSIVMSRTSLLDNVLAFWALAAFGFLVLDRDFTRKRLAKIVSLRGLDAVCAGMGPSLGWRPFRWLAGISLGLACGVKWSGIWFVAVFAIMAVLWDIGTRKSIGVRHPFWVSVLKSAPPAFIGIVVLALVTYVATWTGWFVTDGGWGRHWADSQPHTWIPSALLSLWHYHVEAWNFSVHLTADHSYQSNPLSWMFQTRPVSFYYESFPNGSGSCTGSNCAAEVLAVGNPVLWWGGCFALLHQLWRWIAWRDWRSGALLAGMLAGWVSWWLILDRTIFSFYAVAFAPFVAIALAMSCGSILGPVKATSRRRLWGAVGAGSILLLTVIAAWWWYPVWTGEPIPQPLLVLRIWMPTWV</sequence>
<feature type="domain" description="Protein O-mannosyl-transferase C-terminal four TM" evidence="11">
    <location>
        <begin position="339"/>
        <end position="528"/>
    </location>
</feature>